<dbReference type="CDD" id="cd04433">
    <property type="entry name" value="AFD_class_I"/>
    <property type="match status" value="1"/>
</dbReference>
<dbReference type="AlphaFoldDB" id="A0A3R8PAB7"/>
<dbReference type="Gene3D" id="3.40.50.12780">
    <property type="entry name" value="N-terminal domain of ligase-like"/>
    <property type="match status" value="1"/>
</dbReference>
<dbReference type="PROSITE" id="PS00455">
    <property type="entry name" value="AMP_BINDING"/>
    <property type="match status" value="1"/>
</dbReference>
<dbReference type="PANTHER" id="PTHR43767:SF1">
    <property type="entry name" value="NONRIBOSOMAL PEPTIDE SYNTHASE PES1 (EUROFUNG)-RELATED"/>
    <property type="match status" value="1"/>
</dbReference>
<organism evidence="3 4">
    <name type="scientific">Corynebacterium bovis</name>
    <dbReference type="NCBI Taxonomy" id="36808"/>
    <lineage>
        <taxon>Bacteria</taxon>
        <taxon>Bacillati</taxon>
        <taxon>Actinomycetota</taxon>
        <taxon>Actinomycetes</taxon>
        <taxon>Mycobacteriales</taxon>
        <taxon>Corynebacteriaceae</taxon>
        <taxon>Corynebacterium</taxon>
    </lineage>
</organism>
<dbReference type="Pfam" id="PF13193">
    <property type="entry name" value="AMP-binding_C"/>
    <property type="match status" value="1"/>
</dbReference>
<evidence type="ECO:0000313" key="4">
    <source>
        <dbReference type="Proteomes" id="UP000276526"/>
    </source>
</evidence>
<gene>
    <name evidence="3" type="ORF">CXF48_10505</name>
</gene>
<dbReference type="RefSeq" id="WP_125173012.1">
    <property type="nucleotide sequence ID" value="NZ_JAUKFU010000110.1"/>
</dbReference>
<dbReference type="SUPFAM" id="SSF56801">
    <property type="entry name" value="Acetyl-CoA synthetase-like"/>
    <property type="match status" value="1"/>
</dbReference>
<evidence type="ECO:0000313" key="3">
    <source>
        <dbReference type="EMBL" id="RRO85538.1"/>
    </source>
</evidence>
<accession>A0A3R8PAB7</accession>
<reference evidence="3 4" key="1">
    <citation type="submission" date="2018-01" db="EMBL/GenBank/DDBJ databases">
        <title>Twenty Corynebacterium bovis Genomes.</title>
        <authorList>
            <person name="Gulvik C.A."/>
        </authorList>
    </citation>
    <scope>NUCLEOTIDE SEQUENCE [LARGE SCALE GENOMIC DNA]</scope>
    <source>
        <strain evidence="3 4">F6900</strain>
    </source>
</reference>
<protein>
    <submittedName>
        <fullName evidence="3">Acyl-CoA synthetase</fullName>
    </submittedName>
</protein>
<dbReference type="Proteomes" id="UP000276526">
    <property type="component" value="Unassembled WGS sequence"/>
</dbReference>
<dbReference type="InterPro" id="IPR042099">
    <property type="entry name" value="ANL_N_sf"/>
</dbReference>
<dbReference type="InterPro" id="IPR000873">
    <property type="entry name" value="AMP-dep_synth/lig_dom"/>
</dbReference>
<feature type="domain" description="AMP-binding enzyme C-terminal" evidence="2">
    <location>
        <begin position="473"/>
        <end position="547"/>
    </location>
</feature>
<name>A0A3R8PAB7_9CORY</name>
<evidence type="ECO:0000259" key="1">
    <source>
        <dbReference type="Pfam" id="PF00501"/>
    </source>
</evidence>
<feature type="domain" description="AMP-dependent synthetase/ligase" evidence="1">
    <location>
        <begin position="61"/>
        <end position="418"/>
    </location>
</feature>
<sequence>MDFSHAPRPVAAALAVAREKTVGLVQCLRHGVVGVTEGVAPWRDVVPQLIRYGFSTARQLEYAADCCPDQDAFRDDDGSRTFLEARDDVRALARSLVSRGHGPGSRVAVMARNGRGILYPLAAKGHVGYRLYLFNVGSSGRQLAASLIEHDIDALFIDAEFADRVPDSPPCDVYLGWTPDGGPLDDRDWPVMSAMIASAPQATSLPFRPPAQPLVLMSSGTTGTPKGVVMHEPFAPFGLIGSILSAGPWRSHMLIQQTASMFHIWGWALVNLSWATRSTIVTQRIFDPRVVMETIERERITAVMSSAVFLKGMVDLPDADDFDVSSVEFVSNAGNAMSEDLVRRLQRMFGPVLSSFYGSTEVTAVAVASREDLLEAPTAAGYPPLGTTTKVLDENGVEVPQGTVGLIHARNAQTLSGYANPRDADQLVERQGLVDLGDRGYIDENGRLHVLGRSNDMIIVGGENIYPASVIECLSGMPGVHDVYCKGVADDAAFQRIAAWVVREDSTAGRELTAEAVRDWVTAGLQEAAAPRDVHWVDELPRNATGKVIARELPGATTA</sequence>
<dbReference type="InterPro" id="IPR045851">
    <property type="entry name" value="AMP-bd_C_sf"/>
</dbReference>
<dbReference type="InterPro" id="IPR050237">
    <property type="entry name" value="ATP-dep_AMP-bd_enzyme"/>
</dbReference>
<dbReference type="GO" id="GO:0016878">
    <property type="term" value="F:acid-thiol ligase activity"/>
    <property type="evidence" value="ECO:0007669"/>
    <property type="project" value="UniProtKB-ARBA"/>
</dbReference>
<proteinExistence type="predicted"/>
<dbReference type="InterPro" id="IPR020845">
    <property type="entry name" value="AMP-binding_CS"/>
</dbReference>
<dbReference type="Pfam" id="PF00501">
    <property type="entry name" value="AMP-binding"/>
    <property type="match status" value="1"/>
</dbReference>
<dbReference type="Gene3D" id="3.30.300.30">
    <property type="match status" value="1"/>
</dbReference>
<dbReference type="EMBL" id="PQNK01000022">
    <property type="protein sequence ID" value="RRO85538.1"/>
    <property type="molecule type" value="Genomic_DNA"/>
</dbReference>
<comment type="caution">
    <text evidence="3">The sequence shown here is derived from an EMBL/GenBank/DDBJ whole genome shotgun (WGS) entry which is preliminary data.</text>
</comment>
<dbReference type="InterPro" id="IPR025110">
    <property type="entry name" value="AMP-bd_C"/>
</dbReference>
<dbReference type="PANTHER" id="PTHR43767">
    <property type="entry name" value="LONG-CHAIN-FATTY-ACID--COA LIGASE"/>
    <property type="match status" value="1"/>
</dbReference>
<evidence type="ECO:0000259" key="2">
    <source>
        <dbReference type="Pfam" id="PF13193"/>
    </source>
</evidence>